<proteinExistence type="predicted"/>
<reference evidence="4" key="1">
    <citation type="journal article" date="2018" name="Nat. Microbiol.">
        <title>Leveraging single-cell genomics to expand the fungal tree of life.</title>
        <authorList>
            <person name="Ahrendt S.R."/>
            <person name="Quandt C.A."/>
            <person name="Ciobanu D."/>
            <person name="Clum A."/>
            <person name="Salamov A."/>
            <person name="Andreopoulos B."/>
            <person name="Cheng J.F."/>
            <person name="Woyke T."/>
            <person name="Pelin A."/>
            <person name="Henrissat B."/>
            <person name="Reynolds N.K."/>
            <person name="Benny G.L."/>
            <person name="Smith M.E."/>
            <person name="James T.Y."/>
            <person name="Grigoriev I.V."/>
        </authorList>
    </citation>
    <scope>NUCLEOTIDE SEQUENCE [LARGE SCALE GENOMIC DNA]</scope>
</reference>
<gene>
    <name evidence="3" type="ORF">BDK51DRAFT_50813</name>
</gene>
<dbReference type="Proteomes" id="UP000269721">
    <property type="component" value="Unassembled WGS sequence"/>
</dbReference>
<feature type="compositionally biased region" description="Polar residues" evidence="2">
    <location>
        <begin position="179"/>
        <end position="193"/>
    </location>
</feature>
<evidence type="ECO:0000256" key="2">
    <source>
        <dbReference type="SAM" id="MobiDB-lite"/>
    </source>
</evidence>
<dbReference type="EMBL" id="KZ998613">
    <property type="protein sequence ID" value="RKO85930.1"/>
    <property type="molecule type" value="Genomic_DNA"/>
</dbReference>
<keyword evidence="4" id="KW-1185">Reference proteome</keyword>
<feature type="coiled-coil region" evidence="1">
    <location>
        <begin position="433"/>
        <end position="460"/>
    </location>
</feature>
<organism evidence="3 4">
    <name type="scientific">Blyttiomyces helicus</name>
    <dbReference type="NCBI Taxonomy" id="388810"/>
    <lineage>
        <taxon>Eukaryota</taxon>
        <taxon>Fungi</taxon>
        <taxon>Fungi incertae sedis</taxon>
        <taxon>Chytridiomycota</taxon>
        <taxon>Chytridiomycota incertae sedis</taxon>
        <taxon>Chytridiomycetes</taxon>
        <taxon>Chytridiomycetes incertae sedis</taxon>
        <taxon>Blyttiomyces</taxon>
    </lineage>
</organism>
<feature type="region of interest" description="Disordered" evidence="2">
    <location>
        <begin position="161"/>
        <end position="207"/>
    </location>
</feature>
<feature type="region of interest" description="Disordered" evidence="2">
    <location>
        <begin position="600"/>
        <end position="642"/>
    </location>
</feature>
<feature type="region of interest" description="Disordered" evidence="2">
    <location>
        <begin position="519"/>
        <end position="567"/>
    </location>
</feature>
<accession>A0A4P9W5B1</accession>
<evidence type="ECO:0000256" key="1">
    <source>
        <dbReference type="SAM" id="Coils"/>
    </source>
</evidence>
<evidence type="ECO:0000313" key="3">
    <source>
        <dbReference type="EMBL" id="RKO85930.1"/>
    </source>
</evidence>
<feature type="compositionally biased region" description="Basic and acidic residues" evidence="2">
    <location>
        <begin position="532"/>
        <end position="541"/>
    </location>
</feature>
<protein>
    <submittedName>
        <fullName evidence="3">Uncharacterized protein</fullName>
    </submittedName>
</protein>
<feature type="compositionally biased region" description="Pro residues" evidence="2">
    <location>
        <begin position="621"/>
        <end position="633"/>
    </location>
</feature>
<feature type="compositionally biased region" description="Acidic residues" evidence="2">
    <location>
        <begin position="542"/>
        <end position="558"/>
    </location>
</feature>
<name>A0A4P9W5B1_9FUNG</name>
<evidence type="ECO:0000313" key="4">
    <source>
        <dbReference type="Proteomes" id="UP000269721"/>
    </source>
</evidence>
<keyword evidence="1" id="KW-0175">Coiled coil</keyword>
<sequence length="833" mass="92880">MSEAWGRSGGVDGGALASRTRSVWTFSVIGRTMMRACGLWCWWKKWDDGGLSTATRGGAAQGVDARQFIVRCARHDARGIFTLAAEPKGKTTRPSKESFIPITVPTSHRGVQTFHGMSPASCRHRLAQFLNTLRHSSIAFTSSLSLPRPDHPFPLPRPSYHPPHHIRTNEPQCLPRHPQVSQPSESDGVSNYTSPNIPPDNISSPLPTLKELDDVLHASSDEDEDPEVVREYRMLMTHDYAQRESRPEEGIKLEVDERGGAHRDGERFVYRAGHRGGTTRPPPWKPTTEVIVIDDGDERAPRAGTKRKHGAMSGQGKELIDPDDVALRARVAAFKRQRDILWRNFNDKEQLRVRLGEELDVALERDAAARAAKQAARELRKREWAGLVAARDRWAEEAARAAEETASASERCTALSSRCDRLCDERDALLVKRRECDARREELQRVIEDAQTAIGEIEERVTVIARDEAEFDGRVEAEEERFGRVQAMKVAALEREREALARREDAELAIELWEAERSEVDQGMGMDQGSLKGEEGTVRSEEADDSFQGEVDDTDPVSEAEPLKGEVEDMKLYEVALEGQEQQPSAETAEQSLADVPEALSCNTHLPPPTLTPPTTAVPLPAAPAAPPPPTRPSPTISHPSTTPLLPIYKSFTLPEFHIAAFETYIDHLDPRPRDTSLVSTFRASLPHDSAALSIWTRSHQWCRDTVPHLAHTLTWREVANRWQREIKSVDRRGELVSKFRRLLGEGINGGGIDSISGFVEKVADVDAAMRGAEFEWSRERVINGLVAAVAGRFAGGRSERVEELRRRLGEMGLEDMERVAEMLVEWARSVSG</sequence>
<dbReference type="AlphaFoldDB" id="A0A4P9W5B1"/>